<comment type="cofactor">
    <cofactor evidence="1">
        <name>Fe(3+)</name>
        <dbReference type="ChEBI" id="CHEBI:29034"/>
    </cofactor>
</comment>
<evidence type="ECO:0000256" key="3">
    <source>
        <dbReference type="ARBA" id="ARBA00022723"/>
    </source>
</evidence>
<feature type="domain" description="Intradiol ring-cleavage dioxygenases" evidence="7">
    <location>
        <begin position="128"/>
        <end position="156"/>
    </location>
</feature>
<dbReference type="InterPro" id="IPR015889">
    <property type="entry name" value="Intradiol_dOase_core"/>
</dbReference>
<keyword evidence="5" id="KW-0560">Oxidoreductase</keyword>
<dbReference type="Proteomes" id="UP000254889">
    <property type="component" value="Chromosome"/>
</dbReference>
<dbReference type="RefSeq" id="WP_115691109.1">
    <property type="nucleotide sequence ID" value="NZ_CP031417.1"/>
</dbReference>
<dbReference type="PANTHER" id="PTHR33711:SF7">
    <property type="entry name" value="INTRADIOL RING-CLEAVAGE DIOXYGENASES DOMAIN-CONTAINING PROTEIN-RELATED"/>
    <property type="match status" value="1"/>
</dbReference>
<dbReference type="OrthoDB" id="9800887at2"/>
<dbReference type="EMBL" id="CP031417">
    <property type="protein sequence ID" value="AXK80958.1"/>
    <property type="molecule type" value="Genomic_DNA"/>
</dbReference>
<dbReference type="PROSITE" id="PS00083">
    <property type="entry name" value="INTRADIOL_DIOXYGENAS"/>
    <property type="match status" value="1"/>
</dbReference>
<dbReference type="Gene3D" id="2.60.130.10">
    <property type="entry name" value="Aromatic compound dioxygenase"/>
    <property type="match status" value="1"/>
</dbReference>
<evidence type="ECO:0000313" key="9">
    <source>
        <dbReference type="Proteomes" id="UP000254889"/>
    </source>
</evidence>
<proteinExistence type="inferred from homology"/>
<accession>A0A345ZVL1</accession>
<dbReference type="GO" id="GO:0009712">
    <property type="term" value="P:catechol-containing compound metabolic process"/>
    <property type="evidence" value="ECO:0007669"/>
    <property type="project" value="InterPro"/>
</dbReference>
<dbReference type="AlphaFoldDB" id="A0A345ZVL1"/>
<dbReference type="InterPro" id="IPR039390">
    <property type="entry name" value="1_2-HQD/HQD"/>
</dbReference>
<gene>
    <name evidence="8" type="ORF">DW352_10805</name>
</gene>
<evidence type="ECO:0000256" key="1">
    <source>
        <dbReference type="ARBA" id="ARBA00001965"/>
    </source>
</evidence>
<evidence type="ECO:0000313" key="8">
    <source>
        <dbReference type="EMBL" id="AXK80958.1"/>
    </source>
</evidence>
<dbReference type="GO" id="GO:0008199">
    <property type="term" value="F:ferric iron binding"/>
    <property type="evidence" value="ECO:0007669"/>
    <property type="project" value="InterPro"/>
</dbReference>
<dbReference type="Pfam" id="PF00775">
    <property type="entry name" value="Dioxygenase_C"/>
    <property type="match status" value="1"/>
</dbReference>
<dbReference type="GO" id="GO:0018576">
    <property type="term" value="F:catechol 1,2-dioxygenase activity"/>
    <property type="evidence" value="ECO:0007669"/>
    <property type="project" value="InterPro"/>
</dbReference>
<keyword evidence="3" id="KW-0479">Metal-binding</keyword>
<evidence type="ECO:0000256" key="5">
    <source>
        <dbReference type="ARBA" id="ARBA00023002"/>
    </source>
</evidence>
<evidence type="ECO:0000256" key="4">
    <source>
        <dbReference type="ARBA" id="ARBA00022964"/>
    </source>
</evidence>
<evidence type="ECO:0000256" key="6">
    <source>
        <dbReference type="ARBA" id="ARBA00023004"/>
    </source>
</evidence>
<protein>
    <submittedName>
        <fullName evidence="8">Hydroxyquinol 1,2-dioxygenase</fullName>
    </submittedName>
</protein>
<dbReference type="InterPro" id="IPR050770">
    <property type="entry name" value="Intradiol_RC_Dioxygenase"/>
</dbReference>
<dbReference type="InterPro" id="IPR000627">
    <property type="entry name" value="Intradiol_dOase_C"/>
</dbReference>
<dbReference type="InterPro" id="IPR007535">
    <property type="entry name" value="Catechol_dOase_N"/>
</dbReference>
<dbReference type="KEGG" id="ptaw:DW352_10805"/>
<keyword evidence="4 8" id="KW-0223">Dioxygenase</keyword>
<dbReference type="CDD" id="cd03461">
    <property type="entry name" value="1_2-HQD"/>
    <property type="match status" value="1"/>
</dbReference>
<dbReference type="PANTHER" id="PTHR33711">
    <property type="entry name" value="DIOXYGENASE, PUTATIVE (AFU_ORTHOLOGUE AFUA_2G02910)-RELATED"/>
    <property type="match status" value="1"/>
</dbReference>
<reference evidence="8 9" key="1">
    <citation type="submission" date="2018-07" db="EMBL/GenBank/DDBJ databases">
        <authorList>
            <person name="Quirk P.G."/>
            <person name="Krulwich T.A."/>
        </authorList>
    </citation>
    <scope>NUCLEOTIDE SEQUENCE [LARGE SCALE GENOMIC DNA]</scope>
    <source>
        <strain evidence="8 9">CC-BB4</strain>
    </source>
</reference>
<keyword evidence="9" id="KW-1185">Reference proteome</keyword>
<name>A0A345ZVL1_9HYPH</name>
<dbReference type="SUPFAM" id="SSF49482">
    <property type="entry name" value="Aromatic compound dioxygenase"/>
    <property type="match status" value="1"/>
</dbReference>
<dbReference type="Pfam" id="PF04444">
    <property type="entry name" value="Dioxygenase_N"/>
    <property type="match status" value="1"/>
</dbReference>
<evidence type="ECO:0000259" key="7">
    <source>
        <dbReference type="PROSITE" id="PS00083"/>
    </source>
</evidence>
<keyword evidence="6" id="KW-0408">Iron</keyword>
<sequence>MRNFNENTITDAVLDRIKNTPDPRLKQIFTSLVRHLHDFVRDVRVTDAEWAAAIDFLTRTGQKCDGNRQEFVLLSDTLGVSMLVDAINHGTSGSTETTVLGPFYVPNPPEYPLGADIHGGMKGDPLYVTGRVTSLDGKPLDNAIVDVWHSDDDGYYDVQQIEKVGGLSGRARFRTDQNGDFNFWTIKPAAYPIPYDGPVGDMLTVQARHPWRPAHVHFMIEAPGYEKIATHVFVNGDQYLDSDAVFGVKDTLIADFIHHRPGTAPDGKTMDKDYHTLNFDFALAPARKG</sequence>
<organism evidence="8 9">
    <name type="scientific">Pseudolabrys taiwanensis</name>
    <dbReference type="NCBI Taxonomy" id="331696"/>
    <lineage>
        <taxon>Bacteria</taxon>
        <taxon>Pseudomonadati</taxon>
        <taxon>Pseudomonadota</taxon>
        <taxon>Alphaproteobacteria</taxon>
        <taxon>Hyphomicrobiales</taxon>
        <taxon>Xanthobacteraceae</taxon>
        <taxon>Pseudolabrys</taxon>
    </lineage>
</organism>
<evidence type="ECO:0000256" key="2">
    <source>
        <dbReference type="ARBA" id="ARBA00007825"/>
    </source>
</evidence>
<comment type="similarity">
    <text evidence="2">Belongs to the intradiol ring-cleavage dioxygenase family.</text>
</comment>